<evidence type="ECO:0000313" key="2">
    <source>
        <dbReference type="Proteomes" id="UP000239736"/>
    </source>
</evidence>
<dbReference type="AlphaFoldDB" id="A0A2S5JGF2"/>
<proteinExistence type="predicted"/>
<dbReference type="OrthoDB" id="7831129at2"/>
<dbReference type="Proteomes" id="UP000239736">
    <property type="component" value="Unassembled WGS sequence"/>
</dbReference>
<gene>
    <name evidence="1" type="ORF">LV82_01923</name>
</gene>
<accession>A0A2S5JGF2</accession>
<evidence type="ECO:0000313" key="1">
    <source>
        <dbReference type="EMBL" id="PPB80574.1"/>
    </source>
</evidence>
<organism evidence="1 2">
    <name type="scientific">Albidovulum inexpectatum</name>
    <dbReference type="NCBI Taxonomy" id="196587"/>
    <lineage>
        <taxon>Bacteria</taxon>
        <taxon>Pseudomonadati</taxon>
        <taxon>Pseudomonadota</taxon>
        <taxon>Alphaproteobacteria</taxon>
        <taxon>Rhodobacterales</taxon>
        <taxon>Paracoccaceae</taxon>
        <taxon>Albidovulum</taxon>
    </lineage>
</organism>
<sequence length="262" mass="29151">MTDNRAVARKLSILSRERPVFRGRARVISNGIMPPPMHAILDEIDVTVMKRRVTFRVGDSAATFLVSGRRLMVLEDASPDLSMLTPLVGQELSHDEDDVMEAVAAALMTFAQSEAPVLVEVDLPKEAGATMAIGIPVDHLAELLEVDLGETFDPMRLFVEQAEQNFSACLYFASGVWIGTSDDEELLARLRTIAETQWDRFREAMNRIGRSSDVPRLIVLDGVLEGDLSVTASWSQDEFAVLAHSADETAEIHRLWRRIFTL</sequence>
<comment type="caution">
    <text evidence="1">The sequence shown here is derived from an EMBL/GenBank/DDBJ whole genome shotgun (WGS) entry which is preliminary data.</text>
</comment>
<name>A0A2S5JGF2_9RHOB</name>
<keyword evidence="2" id="KW-1185">Reference proteome</keyword>
<dbReference type="RefSeq" id="WP_146065153.1">
    <property type="nucleotide sequence ID" value="NZ_PRDS01000005.1"/>
</dbReference>
<protein>
    <submittedName>
        <fullName evidence="1">Uncharacterized protein</fullName>
    </submittedName>
</protein>
<dbReference type="EMBL" id="PRDS01000005">
    <property type="protein sequence ID" value="PPB80574.1"/>
    <property type="molecule type" value="Genomic_DNA"/>
</dbReference>
<reference evidence="1 2" key="1">
    <citation type="submission" date="2018-01" db="EMBL/GenBank/DDBJ databases">
        <title>Genomic Encyclopedia of Archaeal and Bacterial Type Strains, Phase II (KMG-II): from individual species to whole genera.</title>
        <authorList>
            <person name="Goeker M."/>
        </authorList>
    </citation>
    <scope>NUCLEOTIDE SEQUENCE [LARGE SCALE GENOMIC DNA]</scope>
    <source>
        <strain evidence="1 2">DSM 12048</strain>
    </source>
</reference>